<reference evidence="1" key="1">
    <citation type="submission" date="2018-06" db="EMBL/GenBank/DDBJ databases">
        <authorList>
            <person name="Zhirakovskaya E."/>
        </authorList>
    </citation>
    <scope>NUCLEOTIDE SEQUENCE</scope>
</reference>
<accession>A0A3B1AX91</accession>
<organism evidence="1">
    <name type="scientific">hydrothermal vent metagenome</name>
    <dbReference type="NCBI Taxonomy" id="652676"/>
    <lineage>
        <taxon>unclassified sequences</taxon>
        <taxon>metagenomes</taxon>
        <taxon>ecological metagenomes</taxon>
    </lineage>
</organism>
<protein>
    <submittedName>
        <fullName evidence="1">Uncharacterized protein</fullName>
    </submittedName>
</protein>
<proteinExistence type="predicted"/>
<sequence>MKSTIDACVAFDFKGQHHELCIHLNLDQQPALKAVLLAAYQLGAAGGQHG</sequence>
<dbReference type="AlphaFoldDB" id="A0A3B1AX91"/>
<gene>
    <name evidence="1" type="ORF">MNBD_GAMMA20-674</name>
</gene>
<name>A0A3B1AX91_9ZZZZ</name>
<dbReference type="EMBL" id="UOFU01000374">
    <property type="protein sequence ID" value="VAX04293.1"/>
    <property type="molecule type" value="Genomic_DNA"/>
</dbReference>
<evidence type="ECO:0000313" key="1">
    <source>
        <dbReference type="EMBL" id="VAX04293.1"/>
    </source>
</evidence>